<evidence type="ECO:0000256" key="5">
    <source>
        <dbReference type="ARBA" id="ARBA00023163"/>
    </source>
</evidence>
<evidence type="ECO:0000256" key="4">
    <source>
        <dbReference type="ARBA" id="ARBA00023125"/>
    </source>
</evidence>
<dbReference type="FunFam" id="2.20.25.80:FF:000006">
    <property type="entry name" value="WRKY transcription factor"/>
    <property type="match status" value="2"/>
</dbReference>
<protein>
    <recommendedName>
        <fullName evidence="8">WRKY domain-containing protein</fullName>
    </recommendedName>
</protein>
<evidence type="ECO:0000256" key="6">
    <source>
        <dbReference type="ARBA" id="ARBA00023242"/>
    </source>
</evidence>
<feature type="region of interest" description="Disordered" evidence="7">
    <location>
        <begin position="264"/>
        <end position="316"/>
    </location>
</feature>
<feature type="region of interest" description="Disordered" evidence="7">
    <location>
        <begin position="1"/>
        <end position="74"/>
    </location>
</feature>
<gene>
    <name evidence="9" type="ORF">LUZ61_002124</name>
</gene>
<feature type="region of interest" description="Disordered" evidence="7">
    <location>
        <begin position="450"/>
        <end position="484"/>
    </location>
</feature>
<dbReference type="GO" id="GO:0043565">
    <property type="term" value="F:sequence-specific DNA binding"/>
    <property type="evidence" value="ECO:0007669"/>
    <property type="project" value="InterPro"/>
</dbReference>
<evidence type="ECO:0000256" key="3">
    <source>
        <dbReference type="ARBA" id="ARBA00023015"/>
    </source>
</evidence>
<dbReference type="InterPro" id="IPR003657">
    <property type="entry name" value="WRKY_dom"/>
</dbReference>
<feature type="domain" description="WRKY" evidence="8">
    <location>
        <begin position="339"/>
        <end position="398"/>
    </location>
</feature>
<dbReference type="InterPro" id="IPR036576">
    <property type="entry name" value="WRKY_dom_sf"/>
</dbReference>
<evidence type="ECO:0000259" key="8">
    <source>
        <dbReference type="PROSITE" id="PS50811"/>
    </source>
</evidence>
<dbReference type="AlphaFoldDB" id="A0AAD5ZIA5"/>
<feature type="compositionally biased region" description="Basic and acidic residues" evidence="7">
    <location>
        <begin position="284"/>
        <end position="297"/>
    </location>
</feature>
<dbReference type="GO" id="GO:0003700">
    <property type="term" value="F:DNA-binding transcription factor activity"/>
    <property type="evidence" value="ECO:0007669"/>
    <property type="project" value="InterPro"/>
</dbReference>
<name>A0AAD5ZIA5_9POAL</name>
<dbReference type="Pfam" id="PF03106">
    <property type="entry name" value="WRKY"/>
    <property type="match status" value="2"/>
</dbReference>
<dbReference type="Gene3D" id="2.20.25.80">
    <property type="entry name" value="WRKY domain"/>
    <property type="match status" value="2"/>
</dbReference>
<evidence type="ECO:0000256" key="2">
    <source>
        <dbReference type="ARBA" id="ARBA00022737"/>
    </source>
</evidence>
<dbReference type="SUPFAM" id="SSF118290">
    <property type="entry name" value="WRKY DNA-binding domain"/>
    <property type="match status" value="2"/>
</dbReference>
<feature type="compositionally biased region" description="Low complexity" evidence="7">
    <location>
        <begin position="450"/>
        <end position="461"/>
    </location>
</feature>
<accession>A0AAD5ZIA5</accession>
<evidence type="ECO:0000313" key="10">
    <source>
        <dbReference type="Proteomes" id="UP001210211"/>
    </source>
</evidence>
<dbReference type="PROSITE" id="PS50811">
    <property type="entry name" value="WRKY"/>
    <property type="match status" value="2"/>
</dbReference>
<dbReference type="SMART" id="SM00774">
    <property type="entry name" value="WRKY"/>
    <property type="match status" value="2"/>
</dbReference>
<evidence type="ECO:0000256" key="7">
    <source>
        <dbReference type="SAM" id="MobiDB-lite"/>
    </source>
</evidence>
<keyword evidence="4" id="KW-0238">DNA-binding</keyword>
<dbReference type="PANTHER" id="PTHR31221:SF309">
    <property type="entry name" value="WRKY TRANSCRIPTION FACTOR 32-RELATED"/>
    <property type="match status" value="1"/>
</dbReference>
<comment type="caution">
    <text evidence="9">The sequence shown here is derived from an EMBL/GenBank/DDBJ whole genome shotgun (WGS) entry which is preliminary data.</text>
</comment>
<reference evidence="9 10" key="1">
    <citation type="journal article" date="2022" name="Cell">
        <title>Repeat-based holocentromeres influence genome architecture and karyotype evolution.</title>
        <authorList>
            <person name="Hofstatter P.G."/>
            <person name="Thangavel G."/>
            <person name="Lux T."/>
            <person name="Neumann P."/>
            <person name="Vondrak T."/>
            <person name="Novak P."/>
            <person name="Zhang M."/>
            <person name="Costa L."/>
            <person name="Castellani M."/>
            <person name="Scott A."/>
            <person name="Toegelov H."/>
            <person name="Fuchs J."/>
            <person name="Mata-Sucre Y."/>
            <person name="Dias Y."/>
            <person name="Vanzela A.L.L."/>
            <person name="Huettel B."/>
            <person name="Almeida C.C.S."/>
            <person name="Simkova H."/>
            <person name="Souza G."/>
            <person name="Pedrosa-Harand A."/>
            <person name="Macas J."/>
            <person name="Mayer K.F.X."/>
            <person name="Houben A."/>
            <person name="Marques A."/>
        </authorList>
    </citation>
    <scope>NUCLEOTIDE SEQUENCE [LARGE SCALE GENOMIC DNA]</scope>
    <source>
        <strain evidence="9">RhyTen1mFocal</strain>
    </source>
</reference>
<dbReference type="Proteomes" id="UP001210211">
    <property type="component" value="Unassembled WGS sequence"/>
</dbReference>
<keyword evidence="6" id="KW-0539">Nucleus</keyword>
<feature type="compositionally biased region" description="Polar residues" evidence="7">
    <location>
        <begin position="303"/>
        <end position="312"/>
    </location>
</feature>
<keyword evidence="3" id="KW-0805">Transcription regulation</keyword>
<keyword evidence="2" id="KW-0677">Repeat</keyword>
<dbReference type="EMBL" id="JAMRDG010000001">
    <property type="protein sequence ID" value="KAJ3698419.1"/>
    <property type="molecule type" value="Genomic_DNA"/>
</dbReference>
<sequence>MSQDSPSKPTSPTPLAPDEVSDLGGSTATTDGDTSEKEAKAAEGSGDGKTYSQLLAGAMAGSPKGTTPPGGDSSGGAVAAIPVVPVATLVPSPGFLIEASGFGGQFAMSHQAALATVTAQAQMHLQSPKPSSSSELPATPVAHFAEPSTPRSTNSIVSASTSDGFNWRKYGQKQVKSSENSRSYYRCTNSYCIAKKKVEHCPDGRVVEITYRGSHNHLAPQKTRFYKVKGADISIEKEPPMPLVLTSDEPEASVDTGCKPEEVMKKEESGEQQLYCSSDCEGDPGGKAEDDTGEEPHPKKRIISNQSTTLSSPMPVPAPVLRTVREQKIIVQNPGRQVSDGYRWRKYGQKIVKGNPNPRSYYRCTFEGCPVRKHVERAPDDSQNVVVTYEGKHNHDLPTKLSLDFPRPSLTANPHLPKPDVPSKADLEIAKEVELGGDNMIESAQTLLSMSCNSSSSSGDNNSEDTRALVLKENPSSAVQVENT</sequence>
<feature type="domain" description="WRKY" evidence="8">
    <location>
        <begin position="162"/>
        <end position="220"/>
    </location>
</feature>
<evidence type="ECO:0000313" key="9">
    <source>
        <dbReference type="EMBL" id="KAJ3698419.1"/>
    </source>
</evidence>
<feature type="compositionally biased region" description="Low complexity" evidence="7">
    <location>
        <begin position="22"/>
        <end position="32"/>
    </location>
</feature>
<dbReference type="GO" id="GO:0005634">
    <property type="term" value="C:nucleus"/>
    <property type="evidence" value="ECO:0007669"/>
    <property type="project" value="UniProtKB-SubCell"/>
</dbReference>
<feature type="compositionally biased region" description="Low complexity" evidence="7">
    <location>
        <begin position="61"/>
        <end position="74"/>
    </location>
</feature>
<keyword evidence="10" id="KW-1185">Reference proteome</keyword>
<dbReference type="InterPro" id="IPR044810">
    <property type="entry name" value="WRKY_plant"/>
</dbReference>
<feature type="compositionally biased region" description="Polar residues" evidence="7">
    <location>
        <begin position="474"/>
        <end position="484"/>
    </location>
</feature>
<comment type="subcellular location">
    <subcellularLocation>
        <location evidence="1">Nucleus</location>
    </subcellularLocation>
</comment>
<proteinExistence type="predicted"/>
<dbReference type="PANTHER" id="PTHR31221">
    <property type="entry name" value="WRKY TRANSCRIPTION FACTOR PROTEIN 1-RELATED"/>
    <property type="match status" value="1"/>
</dbReference>
<keyword evidence="5" id="KW-0804">Transcription</keyword>
<evidence type="ECO:0000256" key="1">
    <source>
        <dbReference type="ARBA" id="ARBA00004123"/>
    </source>
</evidence>
<organism evidence="9 10">
    <name type="scientific">Rhynchospora tenuis</name>
    <dbReference type="NCBI Taxonomy" id="198213"/>
    <lineage>
        <taxon>Eukaryota</taxon>
        <taxon>Viridiplantae</taxon>
        <taxon>Streptophyta</taxon>
        <taxon>Embryophyta</taxon>
        <taxon>Tracheophyta</taxon>
        <taxon>Spermatophyta</taxon>
        <taxon>Magnoliopsida</taxon>
        <taxon>Liliopsida</taxon>
        <taxon>Poales</taxon>
        <taxon>Cyperaceae</taxon>
        <taxon>Cyperoideae</taxon>
        <taxon>Rhynchosporeae</taxon>
        <taxon>Rhynchospora</taxon>
    </lineage>
</organism>